<evidence type="ECO:0000256" key="9">
    <source>
        <dbReference type="SAM" id="MobiDB-lite"/>
    </source>
</evidence>
<dbReference type="GO" id="GO:0005737">
    <property type="term" value="C:cytoplasm"/>
    <property type="evidence" value="ECO:0007669"/>
    <property type="project" value="TreeGrafter"/>
</dbReference>
<evidence type="ECO:0000313" key="11">
    <source>
        <dbReference type="Proteomes" id="UP000011599"/>
    </source>
</evidence>
<keyword evidence="7" id="KW-0460">Magnesium</keyword>
<dbReference type="GO" id="GO:0000287">
    <property type="term" value="F:magnesium ion binding"/>
    <property type="evidence" value="ECO:0007669"/>
    <property type="project" value="TreeGrafter"/>
</dbReference>
<dbReference type="Gene3D" id="3.40.50.1000">
    <property type="entry name" value="HAD superfamily/HAD-like"/>
    <property type="match status" value="1"/>
</dbReference>
<evidence type="ECO:0000256" key="6">
    <source>
        <dbReference type="ARBA" id="ARBA00022801"/>
    </source>
</evidence>
<keyword evidence="6" id="KW-0378">Hydrolase</keyword>
<dbReference type="PATRIC" id="fig|1114856.3.peg.4586"/>
<dbReference type="AlphaFoldDB" id="L9VFQ2"/>
<evidence type="ECO:0000256" key="3">
    <source>
        <dbReference type="ARBA" id="ARBA00012640"/>
    </source>
</evidence>
<keyword evidence="8" id="KW-0718">Serine biosynthesis</keyword>
<dbReference type="GO" id="GO:0006564">
    <property type="term" value="P:L-serine biosynthetic process"/>
    <property type="evidence" value="ECO:0007669"/>
    <property type="project" value="UniProtKB-KW"/>
</dbReference>
<name>L9VFQ2_9EURY</name>
<dbReference type="OrthoDB" id="10041at2157"/>
<comment type="cofactor">
    <cofactor evidence="1">
        <name>Mg(2+)</name>
        <dbReference type="ChEBI" id="CHEBI:18420"/>
    </cofactor>
</comment>
<dbReference type="EC" id="3.1.3.3" evidence="3"/>
<keyword evidence="11" id="KW-1185">Reference proteome</keyword>
<evidence type="ECO:0000256" key="1">
    <source>
        <dbReference type="ARBA" id="ARBA00001946"/>
    </source>
</evidence>
<comment type="pathway">
    <text evidence="2">Amino-acid biosynthesis; L-serine biosynthesis; L-serine from 3-phospho-D-glycerate: step 3/3.</text>
</comment>
<protein>
    <recommendedName>
        <fullName evidence="3">phosphoserine phosphatase</fullName>
        <ecNumber evidence="3">3.1.3.3</ecNumber>
    </recommendedName>
</protein>
<accession>L9VFQ2</accession>
<organism evidence="10 11">
    <name type="scientific">Natronorubrum tibetense GA33</name>
    <dbReference type="NCBI Taxonomy" id="1114856"/>
    <lineage>
        <taxon>Archaea</taxon>
        <taxon>Methanobacteriati</taxon>
        <taxon>Methanobacteriota</taxon>
        <taxon>Stenosarchaea group</taxon>
        <taxon>Halobacteria</taxon>
        <taxon>Halobacteriales</taxon>
        <taxon>Natrialbaceae</taxon>
        <taxon>Natronorubrum</taxon>
    </lineage>
</organism>
<proteinExistence type="predicted"/>
<dbReference type="InterPro" id="IPR036412">
    <property type="entry name" value="HAD-like_sf"/>
</dbReference>
<reference evidence="10 11" key="1">
    <citation type="journal article" date="2014" name="PLoS Genet.">
        <title>Phylogenetically driven sequencing of extremely halophilic archaea reveals strategies for static and dynamic osmo-response.</title>
        <authorList>
            <person name="Becker E.A."/>
            <person name="Seitzer P.M."/>
            <person name="Tritt A."/>
            <person name="Larsen D."/>
            <person name="Krusor M."/>
            <person name="Yao A.I."/>
            <person name="Wu D."/>
            <person name="Madern D."/>
            <person name="Eisen J.A."/>
            <person name="Darling A.E."/>
            <person name="Facciotti M.T."/>
        </authorList>
    </citation>
    <scope>NUCLEOTIDE SEQUENCE [LARGE SCALE GENOMIC DNA]</scope>
    <source>
        <strain evidence="10 11">GA33</strain>
    </source>
</reference>
<comment type="caution">
    <text evidence="10">The sequence shown here is derived from an EMBL/GenBank/DDBJ whole genome shotgun (WGS) entry which is preliminary data.</text>
</comment>
<dbReference type="Proteomes" id="UP000011599">
    <property type="component" value="Unassembled WGS sequence"/>
</dbReference>
<evidence type="ECO:0000256" key="8">
    <source>
        <dbReference type="ARBA" id="ARBA00023299"/>
    </source>
</evidence>
<evidence type="ECO:0000256" key="7">
    <source>
        <dbReference type="ARBA" id="ARBA00022842"/>
    </source>
</evidence>
<evidence type="ECO:0000256" key="4">
    <source>
        <dbReference type="ARBA" id="ARBA00022605"/>
    </source>
</evidence>
<evidence type="ECO:0000313" key="10">
    <source>
        <dbReference type="EMBL" id="ELY35886.1"/>
    </source>
</evidence>
<evidence type="ECO:0000256" key="2">
    <source>
        <dbReference type="ARBA" id="ARBA00005135"/>
    </source>
</evidence>
<dbReference type="EMBL" id="AOHW01000053">
    <property type="protein sequence ID" value="ELY35886.1"/>
    <property type="molecule type" value="Genomic_DNA"/>
</dbReference>
<dbReference type="RefSeq" id="WP_006092741.1">
    <property type="nucleotide sequence ID" value="NZ_AOHW01000053.1"/>
</dbReference>
<dbReference type="PANTHER" id="PTHR43344">
    <property type="entry name" value="PHOSPHOSERINE PHOSPHATASE"/>
    <property type="match status" value="1"/>
</dbReference>
<dbReference type="GO" id="GO:0036424">
    <property type="term" value="F:L-phosphoserine phosphatase activity"/>
    <property type="evidence" value="ECO:0007669"/>
    <property type="project" value="TreeGrafter"/>
</dbReference>
<dbReference type="PANTHER" id="PTHR43344:SF2">
    <property type="entry name" value="PHOSPHOSERINE PHOSPHATASE"/>
    <property type="match status" value="1"/>
</dbReference>
<dbReference type="STRING" id="1114856.GCA_000383975_01565"/>
<dbReference type="InterPro" id="IPR023214">
    <property type="entry name" value="HAD_sf"/>
</dbReference>
<dbReference type="Pfam" id="PF12710">
    <property type="entry name" value="HAD"/>
    <property type="match status" value="1"/>
</dbReference>
<keyword evidence="5" id="KW-0479">Metal-binding</keyword>
<dbReference type="eggNOG" id="arCOG01158">
    <property type="taxonomic scope" value="Archaea"/>
</dbReference>
<dbReference type="NCBIfam" id="TIGR01488">
    <property type="entry name" value="HAD-SF-IB"/>
    <property type="match status" value="1"/>
</dbReference>
<sequence length="232" mass="24189">MTVVAFDFDGTLSDSEMTVLLGDRCGVADDMAEITEASMNDEIDYAESLRKRAALLEGLPAEDAQAAFDEVVLRQGAADLIEELNEAGVTTAILTGGFERGVAAALEREGVSVDHIVANRLPMNEAETESEAKASDNASGDQPRALTGDVTGSLIEGTKDTALENLAGDVGADLEDCVAIGDGANDLPMLQVAGLAIGFEPKPAVEPHCDVVVTSMAEAREELVADGVLEEH</sequence>
<dbReference type="InterPro" id="IPR050582">
    <property type="entry name" value="HAD-like_SerB"/>
</dbReference>
<dbReference type="SUPFAM" id="SSF56784">
    <property type="entry name" value="HAD-like"/>
    <property type="match status" value="1"/>
</dbReference>
<gene>
    <name evidence="10" type="ORF">C496_22194</name>
</gene>
<keyword evidence="4" id="KW-0028">Amino-acid biosynthesis</keyword>
<evidence type="ECO:0000256" key="5">
    <source>
        <dbReference type="ARBA" id="ARBA00022723"/>
    </source>
</evidence>
<feature type="region of interest" description="Disordered" evidence="9">
    <location>
        <begin position="122"/>
        <end position="147"/>
    </location>
</feature>